<sequence>MNALVATNVVIARASARASRVSRLARAARAATAPSSIAPDNVALARARLVRCRAEGEEKDTMSSLDAILGGSQDKDAPAEEPEPVKAPERKPGEVSEAMKKKLRDEYVGLGGTPSKPMPSNLFLNICLFISAIAIMAKLSGVLG</sequence>
<evidence type="ECO:0000256" key="2">
    <source>
        <dbReference type="SAM" id="Phobius"/>
    </source>
</evidence>
<keyword evidence="2" id="KW-0472">Membrane</keyword>
<keyword evidence="2" id="KW-1133">Transmembrane helix</keyword>
<proteinExistence type="predicted"/>
<evidence type="ECO:0000313" key="3">
    <source>
        <dbReference type="EMBL" id="ACO64586.1"/>
    </source>
</evidence>
<evidence type="ECO:0000313" key="4">
    <source>
        <dbReference type="Proteomes" id="UP000002009"/>
    </source>
</evidence>
<protein>
    <submittedName>
        <fullName evidence="3">Uncharacterized protein</fullName>
    </submittedName>
</protein>
<dbReference type="EMBL" id="CP001327">
    <property type="protein sequence ID" value="ACO64586.1"/>
    <property type="molecule type" value="Genomic_DNA"/>
</dbReference>
<gene>
    <name evidence="3" type="ORF">MICPUN_108499</name>
</gene>
<dbReference type="KEGG" id="mis:MICPUN_108499"/>
<dbReference type="OrthoDB" id="515303at2759"/>
<feature type="transmembrane region" description="Helical" evidence="2">
    <location>
        <begin position="122"/>
        <end position="143"/>
    </location>
</feature>
<dbReference type="OMA" id="NKPMPAN"/>
<feature type="region of interest" description="Disordered" evidence="1">
    <location>
        <begin position="55"/>
        <end position="99"/>
    </location>
</feature>
<accession>C1E8X4</accession>
<name>C1E8X4_MICCC</name>
<keyword evidence="4" id="KW-1185">Reference proteome</keyword>
<organism evidence="3 4">
    <name type="scientific">Micromonas commoda (strain RCC299 / NOUM17 / CCMP2709)</name>
    <name type="common">Picoplanktonic green alga</name>
    <dbReference type="NCBI Taxonomy" id="296587"/>
    <lineage>
        <taxon>Eukaryota</taxon>
        <taxon>Viridiplantae</taxon>
        <taxon>Chlorophyta</taxon>
        <taxon>Mamiellophyceae</taxon>
        <taxon>Mamiellales</taxon>
        <taxon>Mamiellaceae</taxon>
        <taxon>Micromonas</taxon>
    </lineage>
</organism>
<dbReference type="Proteomes" id="UP000002009">
    <property type="component" value="Chromosome 6"/>
</dbReference>
<dbReference type="STRING" id="296587.C1E8X4"/>
<dbReference type="InParanoid" id="C1E8X4"/>
<dbReference type="eggNOG" id="ENOG502SBSB">
    <property type="taxonomic scope" value="Eukaryota"/>
</dbReference>
<dbReference type="AlphaFoldDB" id="C1E8X4"/>
<feature type="compositionally biased region" description="Basic and acidic residues" evidence="1">
    <location>
        <begin position="73"/>
        <end position="99"/>
    </location>
</feature>
<evidence type="ECO:0000256" key="1">
    <source>
        <dbReference type="SAM" id="MobiDB-lite"/>
    </source>
</evidence>
<reference evidence="3 4" key="1">
    <citation type="journal article" date="2009" name="Science">
        <title>Green evolution and dynamic adaptations revealed by genomes of the marine picoeukaryotes Micromonas.</title>
        <authorList>
            <person name="Worden A.Z."/>
            <person name="Lee J.H."/>
            <person name="Mock T."/>
            <person name="Rouze P."/>
            <person name="Simmons M.P."/>
            <person name="Aerts A.L."/>
            <person name="Allen A.E."/>
            <person name="Cuvelier M.L."/>
            <person name="Derelle E."/>
            <person name="Everett M.V."/>
            <person name="Foulon E."/>
            <person name="Grimwood J."/>
            <person name="Gundlach H."/>
            <person name="Henrissat B."/>
            <person name="Napoli C."/>
            <person name="McDonald S.M."/>
            <person name="Parker M.S."/>
            <person name="Rombauts S."/>
            <person name="Salamov A."/>
            <person name="Von Dassow P."/>
            <person name="Badger J.H."/>
            <person name="Coutinho P.M."/>
            <person name="Demir E."/>
            <person name="Dubchak I."/>
            <person name="Gentemann C."/>
            <person name="Eikrem W."/>
            <person name="Gready J.E."/>
            <person name="John U."/>
            <person name="Lanier W."/>
            <person name="Lindquist E.A."/>
            <person name="Lucas S."/>
            <person name="Mayer K.F."/>
            <person name="Moreau H."/>
            <person name="Not F."/>
            <person name="Otillar R."/>
            <person name="Panaud O."/>
            <person name="Pangilinan J."/>
            <person name="Paulsen I."/>
            <person name="Piegu B."/>
            <person name="Poliakov A."/>
            <person name="Robbens S."/>
            <person name="Schmutz J."/>
            <person name="Toulza E."/>
            <person name="Wyss T."/>
            <person name="Zelensky A."/>
            <person name="Zhou K."/>
            <person name="Armbrust E.V."/>
            <person name="Bhattacharya D."/>
            <person name="Goodenough U.W."/>
            <person name="Van de Peer Y."/>
            <person name="Grigoriev I.V."/>
        </authorList>
    </citation>
    <scope>NUCLEOTIDE SEQUENCE [LARGE SCALE GENOMIC DNA]</scope>
    <source>
        <strain evidence="4">RCC299 / NOUM17</strain>
    </source>
</reference>
<keyword evidence="2" id="KW-0812">Transmembrane</keyword>
<dbReference type="GeneID" id="8244615"/>
<dbReference type="RefSeq" id="XP_002503328.1">
    <property type="nucleotide sequence ID" value="XM_002503282.1"/>
</dbReference>